<organism evidence="6 7">
    <name type="scientific">Brucella intermedia LMG 3301</name>
    <dbReference type="NCBI Taxonomy" id="641118"/>
    <lineage>
        <taxon>Bacteria</taxon>
        <taxon>Pseudomonadati</taxon>
        <taxon>Pseudomonadota</taxon>
        <taxon>Alphaproteobacteria</taxon>
        <taxon>Hyphomicrobiales</taxon>
        <taxon>Brucellaceae</taxon>
        <taxon>Brucella/Ochrobactrum group</taxon>
        <taxon>Brucella</taxon>
    </lineage>
</organism>
<dbReference type="Pfam" id="PF03446">
    <property type="entry name" value="NAD_binding_2"/>
    <property type="match status" value="1"/>
</dbReference>
<comment type="caution">
    <text evidence="6">The sequence shown here is derived from an EMBL/GenBank/DDBJ whole genome shotgun (WGS) entry which is preliminary data.</text>
</comment>
<protein>
    <submittedName>
        <fullName evidence="6">6-phosphogluconate dehydrogenase NAD-binding</fullName>
    </submittedName>
</protein>
<feature type="domain" description="6-phosphogluconate dehydrogenase NADP-binding" evidence="4">
    <location>
        <begin position="43"/>
        <end position="201"/>
    </location>
</feature>
<dbReference type="InterPro" id="IPR029154">
    <property type="entry name" value="HIBADH-like_NADP-bd"/>
</dbReference>
<dbReference type="InterPro" id="IPR013328">
    <property type="entry name" value="6PGD_dom2"/>
</dbReference>
<dbReference type="GO" id="GO:0016616">
    <property type="term" value="F:oxidoreductase activity, acting on the CH-OH group of donors, NAD or NADP as acceptor"/>
    <property type="evidence" value="ECO:0007669"/>
    <property type="project" value="TreeGrafter"/>
</dbReference>
<dbReference type="SUPFAM" id="SSF48179">
    <property type="entry name" value="6-phosphogluconate dehydrogenase C-terminal domain-like"/>
    <property type="match status" value="1"/>
</dbReference>
<dbReference type="AlphaFoldDB" id="C4WPW5"/>
<dbReference type="InterPro" id="IPR008927">
    <property type="entry name" value="6-PGluconate_DH-like_C_sf"/>
</dbReference>
<dbReference type="PANTHER" id="PTHR22981:SF7">
    <property type="entry name" value="3-HYDROXYISOBUTYRATE DEHYDROGENASE, MITOCHONDRIAL"/>
    <property type="match status" value="1"/>
</dbReference>
<keyword evidence="1" id="KW-0560">Oxidoreductase</keyword>
<keyword evidence="2" id="KW-0520">NAD</keyword>
<feature type="domain" description="3-hydroxyisobutyrate dehydrogenase-like NAD-binding" evidence="5">
    <location>
        <begin position="204"/>
        <end position="320"/>
    </location>
</feature>
<evidence type="ECO:0000313" key="7">
    <source>
        <dbReference type="Proteomes" id="UP000004386"/>
    </source>
</evidence>
<dbReference type="InterPro" id="IPR015815">
    <property type="entry name" value="HIBADH-related"/>
</dbReference>
<dbReference type="EMBL" id="ACQA01000002">
    <property type="protein sequence ID" value="EEQ94308.1"/>
    <property type="molecule type" value="Genomic_DNA"/>
</dbReference>
<reference evidence="6 7" key="1">
    <citation type="submission" date="2009-05" db="EMBL/GenBank/DDBJ databases">
        <authorList>
            <person name="Setubal J.C."/>
            <person name="Boyle S."/>
            <person name="Crasta O.R."/>
            <person name="Gillespie J.J."/>
            <person name="Kenyon R.W."/>
            <person name="Lu J."/>
            <person name="Mane S."/>
            <person name="Nagrani S."/>
            <person name="Shallom J.M."/>
            <person name="Shallom S."/>
            <person name="Shukla M."/>
            <person name="Snyder E.E."/>
            <person name="Sobral B.W."/>
            <person name="Wattam A.R."/>
            <person name="Will R."/>
            <person name="Williams K."/>
            <person name="Yoo H."/>
            <person name="Munk C."/>
            <person name="Tapia R."/>
            <person name="Green L."/>
            <person name="Rogers Y."/>
            <person name="Detter J.C."/>
            <person name="Bruce D."/>
            <person name="Brettin T.S."/>
            <person name="Tsolis R."/>
        </authorList>
    </citation>
    <scope>NUCLEOTIDE SEQUENCE [LARGE SCALE GENOMIC DNA]</scope>
    <source>
        <strain evidence="6 7">LMG 3301</strain>
    </source>
</reference>
<evidence type="ECO:0000256" key="3">
    <source>
        <dbReference type="PIRSR" id="PIRSR000103-1"/>
    </source>
</evidence>
<dbReference type="InterPro" id="IPR036291">
    <property type="entry name" value="NAD(P)-bd_dom_sf"/>
</dbReference>
<accession>C4WPW5</accession>
<dbReference type="HOGENOM" id="CLU_035117_1_1_5"/>
<evidence type="ECO:0000256" key="2">
    <source>
        <dbReference type="ARBA" id="ARBA00023027"/>
    </source>
</evidence>
<dbReference type="InterPro" id="IPR006115">
    <property type="entry name" value="6PGDH_NADP-bd"/>
</dbReference>
<gene>
    <name evidence="6" type="ORF">OINT_2001534</name>
</gene>
<sequence>MSANRLCDRALWCELFSIRNAICRTGVEEQWRLGMAQQELPVIGVVGLGSMGLGMAQTLAAKGFATLGFDLSPERKALAQKVNVTPADTLDKLFENADFLVFSLPTARDVETVVNAHIHQLGAGRSRVVIIDTSTSEPDVSRALAQKLDALGHGFLDAPVSGGPAGAASGKLTMMIGGSDADLALAQPVIETMAAKALHVGPSGAGNVAKLVNNLLAAAHMVTTSEGLKLALAAGISPESALRVLNAASGKSMISEVHFPTWIMNDRFDSGFTMGLMRKDVRLAQELAERTGADIPLTSVVAKLWAGSNHLEDRDDFTRMGAFQPDSSK</sequence>
<proteinExistence type="predicted"/>
<dbReference type="GO" id="GO:0051287">
    <property type="term" value="F:NAD binding"/>
    <property type="evidence" value="ECO:0007669"/>
    <property type="project" value="InterPro"/>
</dbReference>
<dbReference type="SUPFAM" id="SSF51735">
    <property type="entry name" value="NAD(P)-binding Rossmann-fold domains"/>
    <property type="match status" value="1"/>
</dbReference>
<dbReference type="Gene3D" id="3.40.50.720">
    <property type="entry name" value="NAD(P)-binding Rossmann-like Domain"/>
    <property type="match status" value="1"/>
</dbReference>
<evidence type="ECO:0000259" key="5">
    <source>
        <dbReference type="Pfam" id="PF14833"/>
    </source>
</evidence>
<dbReference type="PIRSF" id="PIRSF000103">
    <property type="entry name" value="HIBADH"/>
    <property type="match status" value="1"/>
</dbReference>
<name>C4WPW5_9HYPH</name>
<dbReference type="Proteomes" id="UP000004386">
    <property type="component" value="Unassembled WGS sequence"/>
</dbReference>
<evidence type="ECO:0000256" key="1">
    <source>
        <dbReference type="ARBA" id="ARBA00023002"/>
    </source>
</evidence>
<evidence type="ECO:0000259" key="4">
    <source>
        <dbReference type="Pfam" id="PF03446"/>
    </source>
</evidence>
<evidence type="ECO:0000313" key="6">
    <source>
        <dbReference type="EMBL" id="EEQ94308.1"/>
    </source>
</evidence>
<dbReference type="Gene3D" id="1.10.1040.10">
    <property type="entry name" value="N-(1-d-carboxylethyl)-l-norvaline Dehydrogenase, domain 2"/>
    <property type="match status" value="1"/>
</dbReference>
<dbReference type="Pfam" id="PF14833">
    <property type="entry name" value="NAD_binding_11"/>
    <property type="match status" value="1"/>
</dbReference>
<dbReference type="GO" id="GO:0050661">
    <property type="term" value="F:NADP binding"/>
    <property type="evidence" value="ECO:0007669"/>
    <property type="project" value="InterPro"/>
</dbReference>
<dbReference type="PANTHER" id="PTHR22981">
    <property type="entry name" value="3-HYDROXYISOBUTYRATE DEHYDROGENASE-RELATED"/>
    <property type="match status" value="1"/>
</dbReference>
<feature type="active site" evidence="3">
    <location>
        <position position="210"/>
    </location>
</feature>